<dbReference type="AlphaFoldDB" id="A0A0C9UA94"/>
<protein>
    <submittedName>
        <fullName evidence="1">Unplaced genomic scaffold SPHSTscaffold_167, whole genome shotgun sequence</fullName>
    </submittedName>
</protein>
<evidence type="ECO:0000313" key="2">
    <source>
        <dbReference type="Proteomes" id="UP000054279"/>
    </source>
</evidence>
<dbReference type="EMBL" id="KN837242">
    <property type="protein sequence ID" value="KIJ31449.1"/>
    <property type="molecule type" value="Genomic_DNA"/>
</dbReference>
<organism evidence="1 2">
    <name type="scientific">Sphaerobolus stellatus (strain SS14)</name>
    <dbReference type="NCBI Taxonomy" id="990650"/>
    <lineage>
        <taxon>Eukaryota</taxon>
        <taxon>Fungi</taxon>
        <taxon>Dikarya</taxon>
        <taxon>Basidiomycota</taxon>
        <taxon>Agaricomycotina</taxon>
        <taxon>Agaricomycetes</taxon>
        <taxon>Phallomycetidae</taxon>
        <taxon>Geastrales</taxon>
        <taxon>Sphaerobolaceae</taxon>
        <taxon>Sphaerobolus</taxon>
    </lineage>
</organism>
<dbReference type="HOGENOM" id="CLU_030203_0_0_1"/>
<name>A0A0C9UA94_SPHS4</name>
<sequence length="450" mass="50389">MSLFRRELSISTIRRTVLGRDPPTVNRLNGESFQQDALVTFNGYQYAVFYGSDATATATTPRHVSVARRSLASLASQAQWETLTLTDYNQTDDDGHDIISLGICSKDGTLHIAFDQHDNDLNYRISRKGVATNPSGVKWGPELFGSIQNFLPGLETINRSEHFENVTYPRFLSIPSGNMLLEMRVGRSGLGDDWLYEYDGQVGKWKEIGKYLEGVQNNAYINGFDIDNKGVLQVSWTYRDFINDTGQDVAVEAGPNGPENNHDMDFGYSMDLGITWQNNWGQTIANMTSSEPIFPNSAGITIFGIPKYGGILNQEAQTVDDQRRIHVLNRENTTGTELWYHYWRSTTKDWTRSPFLDLSVTPTVLGKRGKLAAYHDNLIAILPDNAPNSTRLQLLGSTAQGHFSDWSVLWDGVGNGWEPLLDRTRLNEGVLSMLIVNGTQVEVVDFELSD</sequence>
<proteinExistence type="predicted"/>
<dbReference type="Pfam" id="PF15892">
    <property type="entry name" value="BNR_4"/>
    <property type="match status" value="1"/>
</dbReference>
<dbReference type="Proteomes" id="UP000054279">
    <property type="component" value="Unassembled WGS sequence"/>
</dbReference>
<reference evidence="1 2" key="1">
    <citation type="submission" date="2014-06" db="EMBL/GenBank/DDBJ databases">
        <title>Evolutionary Origins and Diversification of the Mycorrhizal Mutualists.</title>
        <authorList>
            <consortium name="DOE Joint Genome Institute"/>
            <consortium name="Mycorrhizal Genomics Consortium"/>
            <person name="Kohler A."/>
            <person name="Kuo A."/>
            <person name="Nagy L.G."/>
            <person name="Floudas D."/>
            <person name="Copeland A."/>
            <person name="Barry K.W."/>
            <person name="Cichocki N."/>
            <person name="Veneault-Fourrey C."/>
            <person name="LaButti K."/>
            <person name="Lindquist E.A."/>
            <person name="Lipzen A."/>
            <person name="Lundell T."/>
            <person name="Morin E."/>
            <person name="Murat C."/>
            <person name="Riley R."/>
            <person name="Ohm R."/>
            <person name="Sun H."/>
            <person name="Tunlid A."/>
            <person name="Henrissat B."/>
            <person name="Grigoriev I.V."/>
            <person name="Hibbett D.S."/>
            <person name="Martin F."/>
        </authorList>
    </citation>
    <scope>NUCLEOTIDE SEQUENCE [LARGE SCALE GENOMIC DNA]</scope>
    <source>
        <strain evidence="1 2">SS14</strain>
    </source>
</reference>
<keyword evidence="2" id="KW-1185">Reference proteome</keyword>
<gene>
    <name evidence="1" type="ORF">M422DRAFT_185901</name>
</gene>
<accession>A0A0C9UA94</accession>
<evidence type="ECO:0000313" key="1">
    <source>
        <dbReference type="EMBL" id="KIJ31449.1"/>
    </source>
</evidence>
<dbReference type="OrthoDB" id="9978204at2759"/>